<dbReference type="EnsemblMetazoa" id="AMAM012304-RA">
    <property type="protein sequence ID" value="AMAM012304-PA"/>
    <property type="gene ID" value="AMAM012304"/>
</dbReference>
<reference evidence="1" key="2">
    <citation type="submission" date="2020-05" db="UniProtKB">
        <authorList>
            <consortium name="EnsemblMetazoa"/>
        </authorList>
    </citation>
    <scope>IDENTIFICATION</scope>
    <source>
        <strain evidence="1">maculatus3</strain>
    </source>
</reference>
<organism evidence="1 2">
    <name type="scientific">Anopheles maculatus</name>
    <dbReference type="NCBI Taxonomy" id="74869"/>
    <lineage>
        <taxon>Eukaryota</taxon>
        <taxon>Metazoa</taxon>
        <taxon>Ecdysozoa</taxon>
        <taxon>Arthropoda</taxon>
        <taxon>Hexapoda</taxon>
        <taxon>Insecta</taxon>
        <taxon>Pterygota</taxon>
        <taxon>Neoptera</taxon>
        <taxon>Endopterygota</taxon>
        <taxon>Diptera</taxon>
        <taxon>Nematocera</taxon>
        <taxon>Culicoidea</taxon>
        <taxon>Culicidae</taxon>
        <taxon>Anophelinae</taxon>
        <taxon>Anopheles</taxon>
        <taxon>Anopheles maculatus group</taxon>
    </lineage>
</organism>
<accession>A0A182SS50</accession>
<evidence type="ECO:0000313" key="2">
    <source>
        <dbReference type="Proteomes" id="UP000075901"/>
    </source>
</evidence>
<dbReference type="AlphaFoldDB" id="A0A182SS50"/>
<proteinExistence type="predicted"/>
<sequence>MYDSRVKVTYYNRMGRPKQLIVYDDPSTVRMRELVYDEIDRPIMQTKWTKVTYKNKEYFAFNENFITQVHGTSHVMTGIVSKANPSCDGFPYSRTIYANDPTENKQYQGLPGKDYSVLGKYKRRYAMRAEIELLANIYPEAEGFRQKIVERPGGAIRATVEDSRGNKVAKYWHVGNFEHRLTTYEYSATYGHLIHVLPPQYHALAQTTSRTKPFLSGAFT</sequence>
<reference evidence="2" key="1">
    <citation type="submission" date="2013-09" db="EMBL/GenBank/DDBJ databases">
        <title>The Genome Sequence of Anopheles maculatus species B.</title>
        <authorList>
            <consortium name="The Broad Institute Genomics Platform"/>
            <person name="Neafsey D.E."/>
            <person name="Besansky N."/>
            <person name="Howell P."/>
            <person name="Walton C."/>
            <person name="Young S.K."/>
            <person name="Zeng Q."/>
            <person name="Gargeya S."/>
            <person name="Fitzgerald M."/>
            <person name="Haas B."/>
            <person name="Abouelleil A."/>
            <person name="Allen A.W."/>
            <person name="Alvarado L."/>
            <person name="Arachchi H.M."/>
            <person name="Berlin A.M."/>
            <person name="Chapman S.B."/>
            <person name="Gainer-Dewar J."/>
            <person name="Goldberg J."/>
            <person name="Griggs A."/>
            <person name="Gujja S."/>
            <person name="Hansen M."/>
            <person name="Howarth C."/>
            <person name="Imamovic A."/>
            <person name="Ireland A."/>
            <person name="Larimer J."/>
            <person name="McCowan C."/>
            <person name="Murphy C."/>
            <person name="Pearson M."/>
            <person name="Poon T.W."/>
            <person name="Priest M."/>
            <person name="Roberts A."/>
            <person name="Saif S."/>
            <person name="Shea T."/>
            <person name="Sisk P."/>
            <person name="Sykes S."/>
            <person name="Wortman J."/>
            <person name="Nusbaum C."/>
            <person name="Birren B."/>
        </authorList>
    </citation>
    <scope>NUCLEOTIDE SEQUENCE [LARGE SCALE GENOMIC DNA]</scope>
    <source>
        <strain evidence="2">maculatus3</strain>
    </source>
</reference>
<protein>
    <submittedName>
        <fullName evidence="1">Uncharacterized protein</fullName>
    </submittedName>
</protein>
<name>A0A182SS50_9DIPT</name>
<keyword evidence="2" id="KW-1185">Reference proteome</keyword>
<dbReference type="Proteomes" id="UP000075901">
    <property type="component" value="Unassembled WGS sequence"/>
</dbReference>
<evidence type="ECO:0000313" key="1">
    <source>
        <dbReference type="EnsemblMetazoa" id="AMAM012304-PA"/>
    </source>
</evidence>
<dbReference type="VEuPathDB" id="VectorBase:AMAM012304"/>